<dbReference type="Proteomes" id="UP000052015">
    <property type="component" value="Unassembled WGS sequence"/>
</dbReference>
<dbReference type="HAMAP" id="MF_00674">
    <property type="entry name" value="UPF0251"/>
    <property type="match status" value="1"/>
</dbReference>
<dbReference type="OrthoDB" id="280278at2"/>
<evidence type="ECO:0000256" key="2">
    <source>
        <dbReference type="HAMAP-Rule" id="MF_00674"/>
    </source>
</evidence>
<evidence type="ECO:0000313" key="3">
    <source>
        <dbReference type="EMBL" id="KRQ87165.1"/>
    </source>
</evidence>
<comment type="similarity">
    <text evidence="1 2">Belongs to the UPF0251 family.</text>
</comment>
<dbReference type="Pfam" id="PF02001">
    <property type="entry name" value="DUF134"/>
    <property type="match status" value="1"/>
</dbReference>
<evidence type="ECO:0000313" key="4">
    <source>
        <dbReference type="Proteomes" id="UP000052015"/>
    </source>
</evidence>
<dbReference type="AlphaFoldDB" id="A0A0R3JXV8"/>
<keyword evidence="4" id="KW-1185">Reference proteome</keyword>
<comment type="caution">
    <text evidence="3">The sequence shown here is derived from an EMBL/GenBank/DDBJ whole genome shotgun (WGS) entry which is preliminary data.</text>
</comment>
<gene>
    <name evidence="3" type="ORF">ABG79_00963</name>
</gene>
<organism evidence="3 4">
    <name type="scientific">Caloramator mitchellensis</name>
    <dbReference type="NCBI Taxonomy" id="908809"/>
    <lineage>
        <taxon>Bacteria</taxon>
        <taxon>Bacillati</taxon>
        <taxon>Bacillota</taxon>
        <taxon>Clostridia</taxon>
        <taxon>Eubacteriales</taxon>
        <taxon>Clostridiaceae</taxon>
        <taxon>Caloramator</taxon>
    </lineage>
</organism>
<reference evidence="3 4" key="1">
    <citation type="submission" date="2015-09" db="EMBL/GenBank/DDBJ databases">
        <title>Draft genome sequence of a Caloramator mitchellensis, a moderate thermophile from the Great Artesian Basin of Australia.</title>
        <authorList>
            <person name="Patel B.K."/>
        </authorList>
    </citation>
    <scope>NUCLEOTIDE SEQUENCE [LARGE SCALE GENOMIC DNA]</scope>
    <source>
        <strain evidence="3 4">VF08</strain>
    </source>
</reference>
<dbReference type="InterPro" id="IPR002852">
    <property type="entry name" value="UPF0251"/>
</dbReference>
<dbReference type="PANTHER" id="PTHR37478:SF2">
    <property type="entry name" value="UPF0251 PROTEIN TK0562"/>
    <property type="match status" value="1"/>
</dbReference>
<dbReference type="RefSeq" id="WP_057977682.1">
    <property type="nucleotide sequence ID" value="NZ_LKHP01000004.1"/>
</dbReference>
<dbReference type="STRING" id="908809.ABG79_00963"/>
<sequence>MARPKKHRKIYYVPNIKIYGPLDGSGCEEVIVMTYEELESLRLMDLEGLDQNECADKMLVARSTFQRIYTEAKRKIADSIVNAKVLKIEGGNFIINKCTAKCLKCGEVWEAATGNLVSNEKCPKCGSHEFSCIHKSENGICKGCGRGRC</sequence>
<evidence type="ECO:0000256" key="1">
    <source>
        <dbReference type="ARBA" id="ARBA00009350"/>
    </source>
</evidence>
<accession>A0A0R3JXV8</accession>
<protein>
    <recommendedName>
        <fullName evidence="2">UPF0251 protein ABG79_00963</fullName>
    </recommendedName>
</protein>
<proteinExistence type="inferred from homology"/>
<name>A0A0R3JXV8_CALMK</name>
<dbReference type="PANTHER" id="PTHR37478">
    <property type="match status" value="1"/>
</dbReference>
<dbReference type="EMBL" id="LKHP01000004">
    <property type="protein sequence ID" value="KRQ87165.1"/>
    <property type="molecule type" value="Genomic_DNA"/>
</dbReference>